<accession>A0ABV6KY63</accession>
<dbReference type="SMART" id="SM00530">
    <property type="entry name" value="HTH_XRE"/>
    <property type="match status" value="1"/>
</dbReference>
<comment type="caution">
    <text evidence="2">The sequence shown here is derived from an EMBL/GenBank/DDBJ whole genome shotgun (WGS) entry which is preliminary data.</text>
</comment>
<evidence type="ECO:0000259" key="1">
    <source>
        <dbReference type="PROSITE" id="PS50943"/>
    </source>
</evidence>
<reference evidence="2 3" key="1">
    <citation type="submission" date="2024-09" db="EMBL/GenBank/DDBJ databases">
        <authorList>
            <person name="Sun Q."/>
            <person name="Mori K."/>
        </authorList>
    </citation>
    <scope>NUCLEOTIDE SEQUENCE [LARGE SCALE GENOMIC DNA]</scope>
    <source>
        <strain evidence="2 3">CGMCC 1.9126</strain>
    </source>
</reference>
<evidence type="ECO:0000313" key="3">
    <source>
        <dbReference type="Proteomes" id="UP001589738"/>
    </source>
</evidence>
<dbReference type="Proteomes" id="UP001589738">
    <property type="component" value="Unassembled WGS sequence"/>
</dbReference>
<dbReference type="InterPro" id="IPR001387">
    <property type="entry name" value="Cro/C1-type_HTH"/>
</dbReference>
<dbReference type="RefSeq" id="WP_377058683.1">
    <property type="nucleotide sequence ID" value="NZ_JBHLUU010000114.1"/>
</dbReference>
<evidence type="ECO:0000313" key="2">
    <source>
        <dbReference type="EMBL" id="MFC0476941.1"/>
    </source>
</evidence>
<dbReference type="EMBL" id="JBHLUU010000114">
    <property type="protein sequence ID" value="MFC0476941.1"/>
    <property type="molecule type" value="Genomic_DNA"/>
</dbReference>
<dbReference type="InterPro" id="IPR010982">
    <property type="entry name" value="Lambda_DNA-bd_dom_sf"/>
</dbReference>
<dbReference type="SUPFAM" id="SSF47413">
    <property type="entry name" value="lambda repressor-like DNA-binding domains"/>
    <property type="match status" value="1"/>
</dbReference>
<sequence length="86" mass="10014">MINTLGNCLRQARLAKNLTQKQVADAIGMSVDSIRYYERDEVQPKRETIEKLLKLYNYPCVLLTNNENYINISCSFPFCTEHTCTY</sequence>
<dbReference type="CDD" id="cd00093">
    <property type="entry name" value="HTH_XRE"/>
    <property type="match status" value="1"/>
</dbReference>
<feature type="domain" description="HTH cro/C1-type" evidence="1">
    <location>
        <begin position="9"/>
        <end position="63"/>
    </location>
</feature>
<keyword evidence="3" id="KW-1185">Reference proteome</keyword>
<dbReference type="Pfam" id="PF01381">
    <property type="entry name" value="HTH_3"/>
    <property type="match status" value="1"/>
</dbReference>
<organism evidence="2 3">
    <name type="scientific">Robertmurraya beringensis</name>
    <dbReference type="NCBI Taxonomy" id="641660"/>
    <lineage>
        <taxon>Bacteria</taxon>
        <taxon>Bacillati</taxon>
        <taxon>Bacillota</taxon>
        <taxon>Bacilli</taxon>
        <taxon>Bacillales</taxon>
        <taxon>Bacillaceae</taxon>
        <taxon>Robertmurraya</taxon>
    </lineage>
</organism>
<dbReference type="Gene3D" id="1.10.260.40">
    <property type="entry name" value="lambda repressor-like DNA-binding domains"/>
    <property type="match status" value="1"/>
</dbReference>
<name>A0ABV6KY63_9BACI</name>
<proteinExistence type="predicted"/>
<dbReference type="PROSITE" id="PS50943">
    <property type="entry name" value="HTH_CROC1"/>
    <property type="match status" value="1"/>
</dbReference>
<protein>
    <submittedName>
        <fullName evidence="2">Helix-turn-helix transcriptional regulator</fullName>
    </submittedName>
</protein>
<gene>
    <name evidence="2" type="ORF">ACFFHF_17190</name>
</gene>